<dbReference type="AlphaFoldDB" id="I7MHZ0"/>
<protein>
    <submittedName>
        <fullName evidence="1">Uncharacterized protein</fullName>
    </submittedName>
</protein>
<dbReference type="Proteomes" id="UP000009168">
    <property type="component" value="Unassembled WGS sequence"/>
</dbReference>
<evidence type="ECO:0000313" key="1">
    <source>
        <dbReference type="EMBL" id="EAR90693.1"/>
    </source>
</evidence>
<keyword evidence="2" id="KW-1185">Reference proteome</keyword>
<dbReference type="InterPro" id="IPR028008">
    <property type="entry name" value="DUF4441"/>
</dbReference>
<proteinExistence type="predicted"/>
<reference evidence="2" key="1">
    <citation type="journal article" date="2006" name="PLoS Biol.">
        <title>Macronuclear genome sequence of the ciliate Tetrahymena thermophila, a model eukaryote.</title>
        <authorList>
            <person name="Eisen J.A."/>
            <person name="Coyne R.S."/>
            <person name="Wu M."/>
            <person name="Wu D."/>
            <person name="Thiagarajan M."/>
            <person name="Wortman J.R."/>
            <person name="Badger J.H."/>
            <person name="Ren Q."/>
            <person name="Amedeo P."/>
            <person name="Jones K.M."/>
            <person name="Tallon L.J."/>
            <person name="Delcher A.L."/>
            <person name="Salzberg S.L."/>
            <person name="Silva J.C."/>
            <person name="Haas B.J."/>
            <person name="Majoros W.H."/>
            <person name="Farzad M."/>
            <person name="Carlton J.M."/>
            <person name="Smith R.K. Jr."/>
            <person name="Garg J."/>
            <person name="Pearlman R.E."/>
            <person name="Karrer K.M."/>
            <person name="Sun L."/>
            <person name="Manning G."/>
            <person name="Elde N.C."/>
            <person name="Turkewitz A.P."/>
            <person name="Asai D.J."/>
            <person name="Wilkes D.E."/>
            <person name="Wang Y."/>
            <person name="Cai H."/>
            <person name="Collins K."/>
            <person name="Stewart B.A."/>
            <person name="Lee S.R."/>
            <person name="Wilamowska K."/>
            <person name="Weinberg Z."/>
            <person name="Ruzzo W.L."/>
            <person name="Wloga D."/>
            <person name="Gaertig J."/>
            <person name="Frankel J."/>
            <person name="Tsao C.-C."/>
            <person name="Gorovsky M.A."/>
            <person name="Keeling P.J."/>
            <person name="Waller R.F."/>
            <person name="Patron N.J."/>
            <person name="Cherry J.M."/>
            <person name="Stover N.A."/>
            <person name="Krieger C.J."/>
            <person name="del Toro C."/>
            <person name="Ryder H.F."/>
            <person name="Williamson S.C."/>
            <person name="Barbeau R.A."/>
            <person name="Hamilton E.P."/>
            <person name="Orias E."/>
        </authorList>
    </citation>
    <scope>NUCLEOTIDE SEQUENCE [LARGE SCALE GENOMIC DNA]</scope>
    <source>
        <strain evidence="2">SB210</strain>
    </source>
</reference>
<accession>I7MHZ0</accession>
<evidence type="ECO:0000313" key="2">
    <source>
        <dbReference type="Proteomes" id="UP000009168"/>
    </source>
</evidence>
<dbReference type="GeneID" id="7840176"/>
<name>I7MHZ0_TETTS</name>
<sequence length="159" mass="19096">MIQKSDIEGIICQDIIEQYQQEFDLLNDDSLLQEFNKLQKSNFLKNILRSFYVYILEEGDEIVIESIVQDSKKNINQIRKEFNAFTKNKKLNQATLLSFMKSKRFSKIFYYYLSYYSLDWIMKGSIQDVQTHVLCITHLKRCFHSEDLINSIRIYKKHI</sequence>
<dbReference type="EMBL" id="GG662794">
    <property type="protein sequence ID" value="EAR90693.1"/>
    <property type="molecule type" value="Genomic_DNA"/>
</dbReference>
<organism evidence="1 2">
    <name type="scientific">Tetrahymena thermophila (strain SB210)</name>
    <dbReference type="NCBI Taxonomy" id="312017"/>
    <lineage>
        <taxon>Eukaryota</taxon>
        <taxon>Sar</taxon>
        <taxon>Alveolata</taxon>
        <taxon>Ciliophora</taxon>
        <taxon>Intramacronucleata</taxon>
        <taxon>Oligohymenophorea</taxon>
        <taxon>Hymenostomatida</taxon>
        <taxon>Tetrahymenina</taxon>
        <taxon>Tetrahymenidae</taxon>
        <taxon>Tetrahymena</taxon>
    </lineage>
</organism>
<dbReference type="RefSeq" id="XP_001010938.1">
    <property type="nucleotide sequence ID" value="XM_001010938.1"/>
</dbReference>
<dbReference type="HOGENOM" id="CLU_131227_0_0_1"/>
<dbReference type="InParanoid" id="I7MHZ0"/>
<dbReference type="Pfam" id="PF14536">
    <property type="entry name" value="DUF4441"/>
    <property type="match status" value="1"/>
</dbReference>
<dbReference type="KEGG" id="tet:TTHERM_00705090"/>
<gene>
    <name evidence="1" type="ORF">TTHERM_00705090</name>
</gene>